<dbReference type="Gene3D" id="3.40.640.10">
    <property type="entry name" value="Type I PLP-dependent aspartate aminotransferase-like (Major domain)"/>
    <property type="match status" value="1"/>
</dbReference>
<comment type="caution">
    <text evidence="8">The sequence shown here is derived from an EMBL/GenBank/DDBJ whole genome shotgun (WGS) entry which is preliminary data.</text>
</comment>
<evidence type="ECO:0000256" key="6">
    <source>
        <dbReference type="PIRSR" id="PIRSR602129-50"/>
    </source>
</evidence>
<comment type="similarity">
    <text evidence="2 7">Belongs to the group II decarboxylase family.</text>
</comment>
<protein>
    <submittedName>
        <fullName evidence="8">Glutamate decarboxylase 2</fullName>
    </submittedName>
</protein>
<dbReference type="PANTHER" id="PTHR45677:SF13">
    <property type="entry name" value="LP10922P"/>
    <property type="match status" value="1"/>
</dbReference>
<reference evidence="8 9" key="1">
    <citation type="submission" date="2020-04" db="EMBL/GenBank/DDBJ databases">
        <title>Perkinsus olseni comparative genomics.</title>
        <authorList>
            <person name="Bogema D.R."/>
        </authorList>
    </citation>
    <scope>NUCLEOTIDE SEQUENCE [LARGE SCALE GENOMIC DNA]</scope>
    <source>
        <strain evidence="8 9">ATCC PRA-207</strain>
    </source>
</reference>
<name>A0A7J6SWI8_PEROL</name>
<evidence type="ECO:0000313" key="8">
    <source>
        <dbReference type="EMBL" id="KAF4736952.1"/>
    </source>
</evidence>
<evidence type="ECO:0000256" key="3">
    <source>
        <dbReference type="ARBA" id="ARBA00022793"/>
    </source>
</evidence>
<keyword evidence="5 7" id="KW-0456">Lyase</keyword>
<evidence type="ECO:0000313" key="9">
    <source>
        <dbReference type="Proteomes" id="UP000553632"/>
    </source>
</evidence>
<feature type="non-terminal residue" evidence="8">
    <location>
        <position position="1"/>
    </location>
</feature>
<dbReference type="AlphaFoldDB" id="A0A7J6SWI8"/>
<dbReference type="InterPro" id="IPR002129">
    <property type="entry name" value="PyrdxlP-dep_de-COase"/>
</dbReference>
<dbReference type="GO" id="GO:0030170">
    <property type="term" value="F:pyridoxal phosphate binding"/>
    <property type="evidence" value="ECO:0007669"/>
    <property type="project" value="InterPro"/>
</dbReference>
<keyword evidence="9" id="KW-1185">Reference proteome</keyword>
<dbReference type="GO" id="GO:0016831">
    <property type="term" value="F:carboxy-lyase activity"/>
    <property type="evidence" value="ECO:0007669"/>
    <property type="project" value="UniProtKB-KW"/>
</dbReference>
<dbReference type="GO" id="GO:0019752">
    <property type="term" value="P:carboxylic acid metabolic process"/>
    <property type="evidence" value="ECO:0007669"/>
    <property type="project" value="InterPro"/>
</dbReference>
<evidence type="ECO:0000256" key="2">
    <source>
        <dbReference type="ARBA" id="ARBA00009533"/>
    </source>
</evidence>
<dbReference type="EMBL" id="JABANO010015385">
    <property type="protein sequence ID" value="KAF4736952.1"/>
    <property type="molecule type" value="Genomic_DNA"/>
</dbReference>
<evidence type="ECO:0000256" key="7">
    <source>
        <dbReference type="RuleBase" id="RU000382"/>
    </source>
</evidence>
<keyword evidence="3" id="KW-0210">Decarboxylase</keyword>
<sequence length="122" mass="13323">AAAHYSYAKAAHLLGIGEDNMKEIPIDDRGRMKPEELERQIQVDLAAGLQPFFVGATAGTTVWGSFDELVGLRAVCDKYGLWLHVDGAWGGAALLGSPATRDRLLRGVEKVDSFCWNPHKMV</sequence>
<evidence type="ECO:0000256" key="4">
    <source>
        <dbReference type="ARBA" id="ARBA00022898"/>
    </source>
</evidence>
<dbReference type="SUPFAM" id="SSF53383">
    <property type="entry name" value="PLP-dependent transferases"/>
    <property type="match status" value="1"/>
</dbReference>
<organism evidence="8 9">
    <name type="scientific">Perkinsus olseni</name>
    <name type="common">Perkinsus atlanticus</name>
    <dbReference type="NCBI Taxonomy" id="32597"/>
    <lineage>
        <taxon>Eukaryota</taxon>
        <taxon>Sar</taxon>
        <taxon>Alveolata</taxon>
        <taxon>Perkinsozoa</taxon>
        <taxon>Perkinsea</taxon>
        <taxon>Perkinsida</taxon>
        <taxon>Perkinsidae</taxon>
        <taxon>Perkinsus</taxon>
    </lineage>
</organism>
<dbReference type="Proteomes" id="UP000553632">
    <property type="component" value="Unassembled WGS sequence"/>
</dbReference>
<feature type="modified residue" description="N6-(pyridoxal phosphate)lysine" evidence="6">
    <location>
        <position position="120"/>
    </location>
</feature>
<dbReference type="Pfam" id="PF00282">
    <property type="entry name" value="Pyridoxal_deC"/>
    <property type="match status" value="1"/>
</dbReference>
<evidence type="ECO:0000256" key="1">
    <source>
        <dbReference type="ARBA" id="ARBA00001933"/>
    </source>
</evidence>
<dbReference type="InterPro" id="IPR015421">
    <property type="entry name" value="PyrdxlP-dep_Trfase_major"/>
</dbReference>
<keyword evidence="4 6" id="KW-0663">Pyridoxal phosphate</keyword>
<proteinExistence type="inferred from homology"/>
<comment type="cofactor">
    <cofactor evidence="1 6 7">
        <name>pyridoxal 5'-phosphate</name>
        <dbReference type="ChEBI" id="CHEBI:597326"/>
    </cofactor>
</comment>
<dbReference type="InterPro" id="IPR015424">
    <property type="entry name" value="PyrdxlP-dep_Trfase"/>
</dbReference>
<gene>
    <name evidence="8" type="primary">GAD2_9</name>
    <name evidence="8" type="ORF">FOZ63_017798</name>
</gene>
<dbReference type="PANTHER" id="PTHR45677">
    <property type="entry name" value="GLUTAMATE DECARBOXYLASE-RELATED"/>
    <property type="match status" value="1"/>
</dbReference>
<evidence type="ECO:0000256" key="5">
    <source>
        <dbReference type="ARBA" id="ARBA00023239"/>
    </source>
</evidence>
<dbReference type="GO" id="GO:0005737">
    <property type="term" value="C:cytoplasm"/>
    <property type="evidence" value="ECO:0007669"/>
    <property type="project" value="TreeGrafter"/>
</dbReference>
<feature type="non-terminal residue" evidence="8">
    <location>
        <position position="122"/>
    </location>
</feature>
<accession>A0A7J6SWI8</accession>